<dbReference type="RefSeq" id="WP_173948929.1">
    <property type="nucleotide sequence ID" value="NZ_CP102846.1"/>
</dbReference>
<keyword evidence="1" id="KW-0614">Plasmid</keyword>
<proteinExistence type="predicted"/>
<dbReference type="Proteomes" id="UP001017257">
    <property type="component" value="Plasmid pR24_1"/>
</dbReference>
<gene>
    <name evidence="1" type="ORF">HPT29_025415</name>
</gene>
<protein>
    <recommendedName>
        <fullName evidence="3">Apea-like HEPN domain-containing protein</fullName>
    </recommendedName>
</protein>
<reference evidence="1" key="1">
    <citation type="submission" date="2022-08" db="EMBL/GenBank/DDBJ databases">
        <title>Microvirga terrae sp. nov., isolated from soil.</title>
        <authorList>
            <person name="Kim K.H."/>
            <person name="Seo Y.L."/>
            <person name="Kim J.M."/>
            <person name="Lee J.K."/>
            <person name="Han D.M."/>
            <person name="Jeon C.O."/>
        </authorList>
    </citation>
    <scope>NUCLEOTIDE SEQUENCE</scope>
    <source>
        <strain evidence="1">R24</strain>
        <plasmid evidence="1">pR24_1</plasmid>
    </source>
</reference>
<geneLocation type="plasmid" evidence="1 2">
    <name>pR24_1</name>
</geneLocation>
<keyword evidence="2" id="KW-1185">Reference proteome</keyword>
<name>A0ABY5S2M9_9HYPH</name>
<organism evidence="1 2">
    <name type="scientific">Microvirga terrae</name>
    <dbReference type="NCBI Taxonomy" id="2740529"/>
    <lineage>
        <taxon>Bacteria</taxon>
        <taxon>Pseudomonadati</taxon>
        <taxon>Pseudomonadota</taxon>
        <taxon>Alphaproteobacteria</taxon>
        <taxon>Hyphomicrobiales</taxon>
        <taxon>Methylobacteriaceae</taxon>
        <taxon>Microvirga</taxon>
    </lineage>
</organism>
<evidence type="ECO:0000313" key="2">
    <source>
        <dbReference type="Proteomes" id="UP001017257"/>
    </source>
</evidence>
<evidence type="ECO:0000313" key="1">
    <source>
        <dbReference type="EMBL" id="UVF22494.1"/>
    </source>
</evidence>
<sequence>MSLTGQIIFMPWVTLPHAVTISGIRFSPIDLKDPISVIGPEMAPTVAMALRPYVDRRGHQIESCTILLRPRHQQSWNMPDRMWGAARRAAEILALSCLAEQRFMEGHLSPHLNATMFQIIGQRITAGSDQIGLFYPRRGGGLRVGGVRFKDVVFQRPSQVEGTRCEAVNVRLARALAKASRSKSPIWDPIASSLEFFLLGNAEVPELDWESCIMLSAMAFERLLEPAQANAQGVAEALANLWAPYASRTLAQAKRVKPDNKPDFAKVQQEWPLHRKWMKELYEARSSRAHRGPRSVFSQNWRNLQHMVIAAFVYPLAIKLKLANADLYQLSAREKGACEALDRLLDSHWGKGWEKDPEWSKILSMAEAEHEWLRIIEEAYDETTRKGELGS</sequence>
<evidence type="ECO:0008006" key="3">
    <source>
        <dbReference type="Google" id="ProtNLM"/>
    </source>
</evidence>
<accession>A0ABY5S2M9</accession>
<dbReference type="EMBL" id="CP102846">
    <property type="protein sequence ID" value="UVF22494.1"/>
    <property type="molecule type" value="Genomic_DNA"/>
</dbReference>